<name>A0ABW3EDS2_9LACO</name>
<dbReference type="EMBL" id="JBHTIO010000027">
    <property type="protein sequence ID" value="MFD0897118.1"/>
    <property type="molecule type" value="Genomic_DNA"/>
</dbReference>
<evidence type="ECO:0000259" key="1">
    <source>
        <dbReference type="Pfam" id="PF02602"/>
    </source>
</evidence>
<evidence type="ECO:0000313" key="3">
    <source>
        <dbReference type="Proteomes" id="UP001597104"/>
    </source>
</evidence>
<dbReference type="InterPro" id="IPR003754">
    <property type="entry name" value="4pyrrol_synth_uPrphyn_synth"/>
</dbReference>
<dbReference type="SUPFAM" id="SSF69618">
    <property type="entry name" value="HemD-like"/>
    <property type="match status" value="1"/>
</dbReference>
<sequence>MAILITYPQAKIPLIWQQRLAAQLPVIYYPFRELIFCPLTGQAQMALRQADYVVLTSGYAAACLVAHYAELVRQATLVVLSAKIGQQVNGCGKAVLIAPQPQQQALIAYLAQIRRPQQRVIALVGNLTRLSGGVNWKLLPIYRNQWSTTAAAEAQTKLAGLSIQQALITSPSNFCRFWQVYRQPQLPHFVALGTTTAQVIRQQGLVVQVPPPQPQPQPHLLTAALTLLNQNLAENKPTFFDK</sequence>
<protein>
    <submittedName>
        <fullName evidence="2">Uroporphyrinogen-III synthase</fullName>
    </submittedName>
</protein>
<feature type="domain" description="Tetrapyrrole biosynthesis uroporphyrinogen III synthase" evidence="1">
    <location>
        <begin position="43"/>
        <end position="216"/>
    </location>
</feature>
<evidence type="ECO:0000313" key="2">
    <source>
        <dbReference type="EMBL" id="MFD0897118.1"/>
    </source>
</evidence>
<accession>A0ABW3EDS2</accession>
<comment type="caution">
    <text evidence="2">The sequence shown here is derived from an EMBL/GenBank/DDBJ whole genome shotgun (WGS) entry which is preliminary data.</text>
</comment>
<reference evidence="3" key="1">
    <citation type="journal article" date="2019" name="Int. J. Syst. Evol. Microbiol.">
        <title>The Global Catalogue of Microorganisms (GCM) 10K type strain sequencing project: providing services to taxonomists for standard genome sequencing and annotation.</title>
        <authorList>
            <consortium name="The Broad Institute Genomics Platform"/>
            <consortium name="The Broad Institute Genome Sequencing Center for Infectious Disease"/>
            <person name="Wu L."/>
            <person name="Ma J."/>
        </authorList>
    </citation>
    <scope>NUCLEOTIDE SEQUENCE [LARGE SCALE GENOMIC DNA]</scope>
    <source>
        <strain evidence="3">CCM 8925</strain>
    </source>
</reference>
<dbReference type="Pfam" id="PF02602">
    <property type="entry name" value="HEM4"/>
    <property type="match status" value="1"/>
</dbReference>
<organism evidence="2 3">
    <name type="scientific">Loigolactobacillus binensis</name>
    <dbReference type="NCBI Taxonomy" id="2559922"/>
    <lineage>
        <taxon>Bacteria</taxon>
        <taxon>Bacillati</taxon>
        <taxon>Bacillota</taxon>
        <taxon>Bacilli</taxon>
        <taxon>Lactobacillales</taxon>
        <taxon>Lactobacillaceae</taxon>
        <taxon>Loigolactobacillus</taxon>
    </lineage>
</organism>
<dbReference type="InterPro" id="IPR036108">
    <property type="entry name" value="4pyrrol_syn_uPrphyn_synt_sf"/>
</dbReference>
<dbReference type="RefSeq" id="WP_137638212.1">
    <property type="nucleotide sequence ID" value="NZ_BJDN01000020.1"/>
</dbReference>
<keyword evidence="3" id="KW-1185">Reference proteome</keyword>
<dbReference type="Gene3D" id="3.40.50.10090">
    <property type="match status" value="1"/>
</dbReference>
<dbReference type="Proteomes" id="UP001597104">
    <property type="component" value="Unassembled WGS sequence"/>
</dbReference>
<proteinExistence type="predicted"/>
<gene>
    <name evidence="2" type="ORF">ACFQZ7_05130</name>
</gene>